<keyword evidence="2" id="KW-1185">Reference proteome</keyword>
<gene>
    <name evidence="1" type="ORF">PQU92_00995</name>
</gene>
<accession>A0ABT5HPC3</accession>
<comment type="caution">
    <text evidence="1">The sequence shown here is derived from an EMBL/GenBank/DDBJ whole genome shotgun (WGS) entry which is preliminary data.</text>
</comment>
<evidence type="ECO:0008006" key="3">
    <source>
        <dbReference type="Google" id="ProtNLM"/>
    </source>
</evidence>
<organism evidence="1 2">
    <name type="scientific">Asticcacaulis aquaticus</name>
    <dbReference type="NCBI Taxonomy" id="2984212"/>
    <lineage>
        <taxon>Bacteria</taxon>
        <taxon>Pseudomonadati</taxon>
        <taxon>Pseudomonadota</taxon>
        <taxon>Alphaproteobacteria</taxon>
        <taxon>Caulobacterales</taxon>
        <taxon>Caulobacteraceae</taxon>
        <taxon>Asticcacaulis</taxon>
    </lineage>
</organism>
<name>A0ABT5HPC3_9CAUL</name>
<dbReference type="EMBL" id="JAQQKX010000001">
    <property type="protein sequence ID" value="MDC7681834.1"/>
    <property type="molecule type" value="Genomic_DNA"/>
</dbReference>
<dbReference type="RefSeq" id="WP_272746351.1">
    <property type="nucleotide sequence ID" value="NZ_JAQQKX010000001.1"/>
</dbReference>
<protein>
    <recommendedName>
        <fullName evidence="3">HEAT repeat domain-containing protein</fullName>
    </recommendedName>
</protein>
<sequence>MSTLKQLLPPELVLCLNRIADQLDDGRVDRYDLATALTLMDVLPIKNFERLRRDINSEARLWSWRQRPRQKPWYRFWGVPSEFSLLSKYPDLAWLFLFHSDGFLREAALKRIAQPRHSAFFIAILARRLNDWVGPVRLTARFCAGRIFPLLKAEDIAEAATGFAEEMLTWGRQADLSDLENLLNRSDVVAALAARIKSAGDGRAARLLRAIVRRSGFDSQLPDIALKAAQPSVRAMALGWLIDRRIFWPDWSAPMQKRWIDKSSGLYRLIHLRCERVIDTDMSAESLIASGLSDRSVMVRKTAMWSFLDRKEVWATHPEILNLMEKDSHSSLREAAAYIRNNAFT</sequence>
<reference evidence="1 2" key="1">
    <citation type="submission" date="2023-01" db="EMBL/GenBank/DDBJ databases">
        <title>Novel species of the genus Asticcacaulis isolated from rivers.</title>
        <authorList>
            <person name="Lu H."/>
        </authorList>
    </citation>
    <scope>NUCLEOTIDE SEQUENCE [LARGE SCALE GENOMIC DNA]</scope>
    <source>
        <strain evidence="1 2">BYS171W</strain>
    </source>
</reference>
<evidence type="ECO:0000313" key="2">
    <source>
        <dbReference type="Proteomes" id="UP001214854"/>
    </source>
</evidence>
<evidence type="ECO:0000313" key="1">
    <source>
        <dbReference type="EMBL" id="MDC7681834.1"/>
    </source>
</evidence>
<proteinExistence type="predicted"/>
<dbReference type="Proteomes" id="UP001214854">
    <property type="component" value="Unassembled WGS sequence"/>
</dbReference>